<dbReference type="EMBL" id="JAPDHZ010000004">
    <property type="protein sequence ID" value="MDG0793458.1"/>
    <property type="molecule type" value="Genomic_DNA"/>
</dbReference>
<evidence type="ECO:0000313" key="2">
    <source>
        <dbReference type="Proteomes" id="UP001153387"/>
    </source>
</evidence>
<name>A0A9X4QP25_9BACL</name>
<comment type="caution">
    <text evidence="1">The sequence shown here is derived from an EMBL/GenBank/DDBJ whole genome shotgun (WGS) entry which is preliminary data.</text>
</comment>
<protein>
    <submittedName>
        <fullName evidence="1">Uncharacterized protein</fullName>
    </submittedName>
</protein>
<sequence length="67" mass="7135">MTDAATNTILYRVRVDREIQAPPAGIPLAVANAGFEEPGTAGAVPGWNPMFAAGSRYTPSRMRSMAR</sequence>
<evidence type="ECO:0000313" key="1">
    <source>
        <dbReference type="EMBL" id="MDG0793458.1"/>
    </source>
</evidence>
<gene>
    <name evidence="1" type="ORF">OMP38_23415</name>
</gene>
<dbReference type="RefSeq" id="WP_277567236.1">
    <property type="nucleotide sequence ID" value="NZ_JAPDHZ010000004.1"/>
</dbReference>
<accession>A0A9X4QP25</accession>
<reference evidence="1 2" key="1">
    <citation type="submission" date="2022-10" db="EMBL/GenBank/DDBJ databases">
        <title>Comparative genomic analysis of Cohnella hashimotonis sp. nov., isolated from the International Space Station.</title>
        <authorList>
            <person name="Simpson A."/>
            <person name="Venkateswaran K."/>
        </authorList>
    </citation>
    <scope>NUCLEOTIDE SEQUENCE [LARGE SCALE GENOMIC DNA]</scope>
    <source>
        <strain evidence="1 2">DSM 18997</strain>
    </source>
</reference>
<proteinExistence type="predicted"/>
<dbReference type="AlphaFoldDB" id="A0A9X4QP25"/>
<keyword evidence="2" id="KW-1185">Reference proteome</keyword>
<dbReference type="Proteomes" id="UP001153387">
    <property type="component" value="Unassembled WGS sequence"/>
</dbReference>
<organism evidence="1 2">
    <name type="scientific">Cohnella ginsengisoli</name>
    <dbReference type="NCBI Taxonomy" id="425004"/>
    <lineage>
        <taxon>Bacteria</taxon>
        <taxon>Bacillati</taxon>
        <taxon>Bacillota</taxon>
        <taxon>Bacilli</taxon>
        <taxon>Bacillales</taxon>
        <taxon>Paenibacillaceae</taxon>
        <taxon>Cohnella</taxon>
    </lineage>
</organism>